<name>A0A2J0L4H1_9BACT</name>
<keyword evidence="2" id="KW-1133">Transmembrane helix</keyword>
<organism evidence="3 4">
    <name type="scientific">Candidatus Aquitaenariimonas noxiae</name>
    <dbReference type="NCBI Taxonomy" id="1974741"/>
    <lineage>
        <taxon>Bacteria</taxon>
        <taxon>Pseudomonadati</taxon>
        <taxon>Candidatus Omnitrophota</taxon>
        <taxon>Candidatus Aquitaenariimonas</taxon>
    </lineage>
</organism>
<dbReference type="AlphaFoldDB" id="A0A2J0L4H1"/>
<dbReference type="EMBL" id="PEWV01000015">
    <property type="protein sequence ID" value="PIU42206.1"/>
    <property type="molecule type" value="Genomic_DNA"/>
</dbReference>
<feature type="transmembrane region" description="Helical" evidence="2">
    <location>
        <begin position="12"/>
        <end position="35"/>
    </location>
</feature>
<feature type="compositionally biased region" description="Low complexity" evidence="1">
    <location>
        <begin position="65"/>
        <end position="74"/>
    </location>
</feature>
<protein>
    <submittedName>
        <fullName evidence="3">Uncharacterized protein</fullName>
    </submittedName>
</protein>
<gene>
    <name evidence="3" type="ORF">COS99_01505</name>
</gene>
<evidence type="ECO:0000256" key="2">
    <source>
        <dbReference type="SAM" id="Phobius"/>
    </source>
</evidence>
<evidence type="ECO:0000313" key="3">
    <source>
        <dbReference type="EMBL" id="PIU42206.1"/>
    </source>
</evidence>
<keyword evidence="2" id="KW-0812">Transmembrane</keyword>
<dbReference type="Proteomes" id="UP000230052">
    <property type="component" value="Unassembled WGS sequence"/>
</dbReference>
<evidence type="ECO:0000313" key="4">
    <source>
        <dbReference type="Proteomes" id="UP000230052"/>
    </source>
</evidence>
<accession>A0A2J0L4H1</accession>
<proteinExistence type="predicted"/>
<comment type="caution">
    <text evidence="3">The sequence shown here is derived from an EMBL/GenBank/DDBJ whole genome shotgun (WGS) entry which is preliminary data.</text>
</comment>
<evidence type="ECO:0000256" key="1">
    <source>
        <dbReference type="SAM" id="MobiDB-lite"/>
    </source>
</evidence>
<reference evidence="3 4" key="1">
    <citation type="submission" date="2017-09" db="EMBL/GenBank/DDBJ databases">
        <title>Depth-based differentiation of microbial function through sediment-hosted aquifers and enrichment of novel symbionts in the deep terrestrial subsurface.</title>
        <authorList>
            <person name="Probst A.J."/>
            <person name="Ladd B."/>
            <person name="Jarett J.K."/>
            <person name="Geller-Mcgrath D.E."/>
            <person name="Sieber C.M."/>
            <person name="Emerson J.B."/>
            <person name="Anantharaman K."/>
            <person name="Thomas B.C."/>
            <person name="Malmstrom R."/>
            <person name="Stieglmeier M."/>
            <person name="Klingl A."/>
            <person name="Woyke T."/>
            <person name="Ryan C.M."/>
            <person name="Banfield J.F."/>
        </authorList>
    </citation>
    <scope>NUCLEOTIDE SEQUENCE [LARGE SCALE GENOMIC DNA]</scope>
    <source>
        <strain evidence="3">CG07_land_8_20_14_0_80_42_15</strain>
    </source>
</reference>
<feature type="region of interest" description="Disordered" evidence="1">
    <location>
        <begin position="54"/>
        <end position="74"/>
    </location>
</feature>
<keyword evidence="2" id="KW-0472">Membrane</keyword>
<sequence length="127" mass="13727">MGHRTEKKRRFLVFILYFMVIAIGVITGVSSGYVYKAFSKSSLYPQPLSVEGGTTLLGQPGAPGSEETTTTANQQAASAESGLITIDKIYGLFQEISDAWKQYVEDSVAVEAARESREAATQSSLPQ</sequence>